<evidence type="ECO:0000313" key="2">
    <source>
        <dbReference type="Proteomes" id="UP001597203"/>
    </source>
</evidence>
<dbReference type="InterPro" id="IPR009959">
    <property type="entry name" value="Cyclase_SnoaL-like"/>
</dbReference>
<evidence type="ECO:0000313" key="1">
    <source>
        <dbReference type="EMBL" id="MFD1105174.1"/>
    </source>
</evidence>
<protein>
    <submittedName>
        <fullName evidence="1">Ester cyclase</fullName>
    </submittedName>
</protein>
<sequence length="143" mass="15970">MSQPDSGLAEIKAIVRSANDSVQRDGDFALFERLYAQDYIDHTPFGDFAPDRSGTRMIYETFRAAFASWHADIHQQIAEGDLVTTYKTYRGRHDGNFLGISPTGREIHFAVIDIMRVRNGQITDHWAVADAMGLFTQLGATTG</sequence>
<dbReference type="InterPro" id="IPR032710">
    <property type="entry name" value="NTF2-like_dom_sf"/>
</dbReference>
<comment type="caution">
    <text evidence="1">The sequence shown here is derived from an EMBL/GenBank/DDBJ whole genome shotgun (WGS) entry which is preliminary data.</text>
</comment>
<dbReference type="Gene3D" id="3.10.450.50">
    <property type="match status" value="1"/>
</dbReference>
<proteinExistence type="predicted"/>
<dbReference type="Pfam" id="PF07366">
    <property type="entry name" value="SnoaL"/>
    <property type="match status" value="1"/>
</dbReference>
<dbReference type="RefSeq" id="WP_380910791.1">
    <property type="nucleotide sequence ID" value="NZ_JBHTLS010000121.1"/>
</dbReference>
<dbReference type="PANTHER" id="PTHR38436:SF1">
    <property type="entry name" value="ESTER CYCLASE"/>
    <property type="match status" value="1"/>
</dbReference>
<gene>
    <name evidence="1" type="ORF">ACFQ24_09875</name>
</gene>
<organism evidence="1 2">
    <name type="scientific">Sphingobium olei</name>
    <dbReference type="NCBI Taxonomy" id="420955"/>
    <lineage>
        <taxon>Bacteria</taxon>
        <taxon>Pseudomonadati</taxon>
        <taxon>Pseudomonadota</taxon>
        <taxon>Alphaproteobacteria</taxon>
        <taxon>Sphingomonadales</taxon>
        <taxon>Sphingomonadaceae</taxon>
        <taxon>Sphingobium</taxon>
    </lineage>
</organism>
<accession>A0ABW3P1I8</accession>
<dbReference type="Proteomes" id="UP001597203">
    <property type="component" value="Unassembled WGS sequence"/>
</dbReference>
<dbReference type="EMBL" id="JBHTLS010000121">
    <property type="protein sequence ID" value="MFD1105174.1"/>
    <property type="molecule type" value="Genomic_DNA"/>
</dbReference>
<keyword evidence="2" id="KW-1185">Reference proteome</keyword>
<reference evidence="2" key="1">
    <citation type="journal article" date="2019" name="Int. J. Syst. Evol. Microbiol.">
        <title>The Global Catalogue of Microorganisms (GCM) 10K type strain sequencing project: providing services to taxonomists for standard genome sequencing and annotation.</title>
        <authorList>
            <consortium name="The Broad Institute Genomics Platform"/>
            <consortium name="The Broad Institute Genome Sequencing Center for Infectious Disease"/>
            <person name="Wu L."/>
            <person name="Ma J."/>
        </authorList>
    </citation>
    <scope>NUCLEOTIDE SEQUENCE [LARGE SCALE GENOMIC DNA]</scope>
    <source>
        <strain evidence="2">CCUG 54329</strain>
    </source>
</reference>
<dbReference type="SUPFAM" id="SSF54427">
    <property type="entry name" value="NTF2-like"/>
    <property type="match status" value="1"/>
</dbReference>
<name>A0ABW3P1I8_9SPHN</name>
<dbReference type="PANTHER" id="PTHR38436">
    <property type="entry name" value="POLYKETIDE CYCLASE SNOAL-LIKE DOMAIN"/>
    <property type="match status" value="1"/>
</dbReference>